<feature type="domain" description="RRM" evidence="2">
    <location>
        <begin position="188"/>
        <end position="260"/>
    </location>
</feature>
<keyword evidence="1" id="KW-0732">Signal</keyword>
<dbReference type="SUPFAM" id="SSF54928">
    <property type="entry name" value="RNA-binding domain, RBD"/>
    <property type="match status" value="1"/>
</dbReference>
<dbReference type="EMBL" id="JWZX01003307">
    <property type="protein sequence ID" value="KOO22133.1"/>
    <property type="molecule type" value="Genomic_DNA"/>
</dbReference>
<dbReference type="InterPro" id="IPR035979">
    <property type="entry name" value="RBD_domain_sf"/>
</dbReference>
<sequence length="262" mass="28693">MVGVTILVLSASSFLVSWHQPAVPLRQPLAQGRVGIGPCAALDMKDPDVAKEYAAVMAFDTEKIVDELEASGIRPPPTMNDFELRSLLVEFRMIKAGKGATKKKPPPKPASFGNEFEKALYEKPAFKALYEQMKAARLQNEINLIIEYMNNPRNAKVRYGGTAKYDETVAQIEAALKAKVEQVIKSGRLFFSGFPSNMGEGAVKMTLEGFGKLKDFTCEESEDGMSLTGRAEFETKEAAEAAIKKYDGVDMGLGTKLELQAL</sequence>
<dbReference type="InterPro" id="IPR000504">
    <property type="entry name" value="RRM_dom"/>
</dbReference>
<dbReference type="Pfam" id="PF00076">
    <property type="entry name" value="RRM_1"/>
    <property type="match status" value="1"/>
</dbReference>
<feature type="chain" id="PRO_5005601602" description="RRM domain-containing protein" evidence="1">
    <location>
        <begin position="19"/>
        <end position="262"/>
    </location>
</feature>
<proteinExistence type="predicted"/>
<dbReference type="OrthoDB" id="37983at2759"/>
<gene>
    <name evidence="3" type="ORF">Ctob_005505</name>
</gene>
<evidence type="ECO:0000313" key="4">
    <source>
        <dbReference type="Proteomes" id="UP000037460"/>
    </source>
</evidence>
<dbReference type="Gene3D" id="3.30.70.330">
    <property type="match status" value="1"/>
</dbReference>
<protein>
    <recommendedName>
        <fullName evidence="2">RRM domain-containing protein</fullName>
    </recommendedName>
</protein>
<organism evidence="3 4">
    <name type="scientific">Chrysochromulina tobinii</name>
    <dbReference type="NCBI Taxonomy" id="1460289"/>
    <lineage>
        <taxon>Eukaryota</taxon>
        <taxon>Haptista</taxon>
        <taxon>Haptophyta</taxon>
        <taxon>Prymnesiophyceae</taxon>
        <taxon>Prymnesiales</taxon>
        <taxon>Chrysochromulinaceae</taxon>
        <taxon>Chrysochromulina</taxon>
    </lineage>
</organism>
<dbReference type="SMART" id="SM00360">
    <property type="entry name" value="RRM"/>
    <property type="match status" value="1"/>
</dbReference>
<evidence type="ECO:0000259" key="2">
    <source>
        <dbReference type="SMART" id="SM00360"/>
    </source>
</evidence>
<keyword evidence="4" id="KW-1185">Reference proteome</keyword>
<dbReference type="InterPro" id="IPR012677">
    <property type="entry name" value="Nucleotide-bd_a/b_plait_sf"/>
</dbReference>
<reference evidence="4" key="1">
    <citation type="journal article" date="2015" name="PLoS Genet.">
        <title>Genome Sequence and Transcriptome Analyses of Chrysochromulina tobin: Metabolic Tools for Enhanced Algal Fitness in the Prominent Order Prymnesiales (Haptophyceae).</title>
        <authorList>
            <person name="Hovde B.T."/>
            <person name="Deodato C.R."/>
            <person name="Hunsperger H.M."/>
            <person name="Ryken S.A."/>
            <person name="Yost W."/>
            <person name="Jha R.K."/>
            <person name="Patterson J."/>
            <person name="Monnat R.J. Jr."/>
            <person name="Barlow S.B."/>
            <person name="Starkenburg S.R."/>
            <person name="Cattolico R.A."/>
        </authorList>
    </citation>
    <scope>NUCLEOTIDE SEQUENCE</scope>
    <source>
        <strain evidence="4">CCMP291</strain>
    </source>
</reference>
<feature type="signal peptide" evidence="1">
    <location>
        <begin position="1"/>
        <end position="18"/>
    </location>
</feature>
<accession>A0A0M0J7C6</accession>
<dbReference type="AlphaFoldDB" id="A0A0M0J7C6"/>
<dbReference type="Proteomes" id="UP000037460">
    <property type="component" value="Unassembled WGS sequence"/>
</dbReference>
<comment type="caution">
    <text evidence="3">The sequence shown here is derived from an EMBL/GenBank/DDBJ whole genome shotgun (WGS) entry which is preliminary data.</text>
</comment>
<evidence type="ECO:0000256" key="1">
    <source>
        <dbReference type="SAM" id="SignalP"/>
    </source>
</evidence>
<dbReference type="CDD" id="cd00590">
    <property type="entry name" value="RRM_SF"/>
    <property type="match status" value="1"/>
</dbReference>
<name>A0A0M0J7C6_9EUKA</name>
<dbReference type="GO" id="GO:0003723">
    <property type="term" value="F:RNA binding"/>
    <property type="evidence" value="ECO:0007669"/>
    <property type="project" value="InterPro"/>
</dbReference>
<evidence type="ECO:0000313" key="3">
    <source>
        <dbReference type="EMBL" id="KOO22133.1"/>
    </source>
</evidence>